<keyword evidence="2" id="KW-1185">Reference proteome</keyword>
<evidence type="ECO:0000313" key="1">
    <source>
        <dbReference type="Ensembl" id="ENSPTXP00000003763.1"/>
    </source>
</evidence>
<evidence type="ECO:0000313" key="2">
    <source>
        <dbReference type="Proteomes" id="UP000472273"/>
    </source>
</evidence>
<dbReference type="AlphaFoldDB" id="A0A670XYH9"/>
<accession>A0A670XYH9</accession>
<dbReference type="Proteomes" id="UP000472273">
    <property type="component" value="Unplaced"/>
</dbReference>
<organism evidence="1 2">
    <name type="scientific">Pseudonaja textilis</name>
    <name type="common">Eastern brown snake</name>
    <dbReference type="NCBI Taxonomy" id="8673"/>
    <lineage>
        <taxon>Eukaryota</taxon>
        <taxon>Metazoa</taxon>
        <taxon>Chordata</taxon>
        <taxon>Craniata</taxon>
        <taxon>Vertebrata</taxon>
        <taxon>Euteleostomi</taxon>
        <taxon>Lepidosauria</taxon>
        <taxon>Squamata</taxon>
        <taxon>Bifurcata</taxon>
        <taxon>Unidentata</taxon>
        <taxon>Episquamata</taxon>
        <taxon>Toxicofera</taxon>
        <taxon>Serpentes</taxon>
        <taxon>Colubroidea</taxon>
        <taxon>Elapidae</taxon>
        <taxon>Hydrophiinae</taxon>
        <taxon>Pseudonaja</taxon>
    </lineage>
</organism>
<protein>
    <recommendedName>
        <fullName evidence="3">40S ribosomal protein S29</fullName>
    </recommendedName>
</protein>
<proteinExistence type="predicted"/>
<sequence>FSFFSLSAPETREHRHGTPAALLDLNMCRQCFRRYAKDIGFIKMD</sequence>
<dbReference type="Ensembl" id="ENSPTXT00000003871.1">
    <property type="protein sequence ID" value="ENSPTXP00000003763.1"/>
    <property type="gene ID" value="ENSPTXG00000002804.1"/>
</dbReference>
<evidence type="ECO:0008006" key="3">
    <source>
        <dbReference type="Google" id="ProtNLM"/>
    </source>
</evidence>
<reference evidence="1" key="2">
    <citation type="submission" date="2025-09" db="UniProtKB">
        <authorList>
            <consortium name="Ensembl"/>
        </authorList>
    </citation>
    <scope>IDENTIFICATION</scope>
</reference>
<reference evidence="1" key="1">
    <citation type="submission" date="2025-08" db="UniProtKB">
        <authorList>
            <consortium name="Ensembl"/>
        </authorList>
    </citation>
    <scope>IDENTIFICATION</scope>
</reference>
<name>A0A670XYH9_PSETE</name>
<dbReference type="InterPro" id="IPR043140">
    <property type="entry name" value="Ribosomal_uS14_sf"/>
</dbReference>
<gene>
    <name evidence="1" type="primary">LOC113442797</name>
</gene>
<dbReference type="Gene3D" id="4.10.830.10">
    <property type="entry name" value="30s Ribosomal Protein S14, Chain N"/>
    <property type="match status" value="1"/>
</dbReference>